<organism evidence="1 2">
    <name type="scientific">Leadbettera azotonutricia (strain ATCC BAA-888 / DSM 13862 / ZAS-9)</name>
    <name type="common">Treponema azotonutricium</name>
    <dbReference type="NCBI Taxonomy" id="545695"/>
    <lineage>
        <taxon>Bacteria</taxon>
        <taxon>Pseudomonadati</taxon>
        <taxon>Spirochaetota</taxon>
        <taxon>Spirochaetia</taxon>
        <taxon>Spirochaetales</taxon>
        <taxon>Breznakiellaceae</taxon>
        <taxon>Leadbettera</taxon>
    </lineage>
</organism>
<evidence type="ECO:0000313" key="1">
    <source>
        <dbReference type="EMBL" id="AEF80141.1"/>
    </source>
</evidence>
<dbReference type="AlphaFoldDB" id="F5YE10"/>
<name>F5YE10_LEAAZ</name>
<dbReference type="OrthoDB" id="9796641at2"/>
<dbReference type="HOGENOM" id="CLU_174115_0_0_12"/>
<dbReference type="InParanoid" id="F5YE10"/>
<reference evidence="1 2" key="2">
    <citation type="journal article" date="2011" name="ISME J.">
        <title>RNA-seq reveals cooperative metabolic interactions between two termite-gut spirochete species in co-culture.</title>
        <authorList>
            <person name="Rosenthal A.Z."/>
            <person name="Matson E.G."/>
            <person name="Eldar A."/>
            <person name="Leadbetter J.R."/>
        </authorList>
    </citation>
    <scope>NUCLEOTIDE SEQUENCE [LARGE SCALE GENOMIC DNA]</scope>
    <source>
        <strain evidence="2">ATCC BAA-888 / DSM 13862 / ZAS-9</strain>
    </source>
</reference>
<evidence type="ECO:0000313" key="2">
    <source>
        <dbReference type="Proteomes" id="UP000009222"/>
    </source>
</evidence>
<keyword evidence="2" id="KW-1185">Reference proteome</keyword>
<proteinExistence type="predicted"/>
<dbReference type="InterPro" id="IPR025528">
    <property type="entry name" value="BrnA_antitoxin"/>
</dbReference>
<dbReference type="KEGG" id="taz:TREAZ_1544"/>
<dbReference type="Proteomes" id="UP000009222">
    <property type="component" value="Chromosome"/>
</dbReference>
<dbReference type="eggNOG" id="ENOG502ZCTH">
    <property type="taxonomic scope" value="Bacteria"/>
</dbReference>
<accession>F5YE10</accession>
<dbReference type="STRING" id="545695.TREAZ_1544"/>
<dbReference type="EMBL" id="CP001841">
    <property type="protein sequence ID" value="AEF80141.1"/>
    <property type="molecule type" value="Genomic_DNA"/>
</dbReference>
<sequence length="101" mass="11624">MAIMVRTILQEGDNPSPEALARLAALDGRPVDTSDISEATDEELKEIARQVREKRRKKMFSLRLSNETIEWWQQLGEGYTGIMARLLEKAKSHPEWIKQCL</sequence>
<dbReference type="Pfam" id="PF14384">
    <property type="entry name" value="BrnA_antitoxin"/>
    <property type="match status" value="1"/>
</dbReference>
<reference evidence="2" key="1">
    <citation type="submission" date="2009-12" db="EMBL/GenBank/DDBJ databases">
        <title>Complete sequence of Treponema azotonutricium strain ZAS-9.</title>
        <authorList>
            <person name="Tetu S.G."/>
            <person name="Matson E."/>
            <person name="Ren Q."/>
            <person name="Seshadri R."/>
            <person name="Elbourne L."/>
            <person name="Hassan K.A."/>
            <person name="Durkin A."/>
            <person name="Radune D."/>
            <person name="Mohamoud Y."/>
            <person name="Shay R."/>
            <person name="Jin S."/>
            <person name="Zhang X."/>
            <person name="Lucey K."/>
            <person name="Ballor N.R."/>
            <person name="Ottesen E."/>
            <person name="Rosenthal R."/>
            <person name="Allen A."/>
            <person name="Leadbetter J.R."/>
            <person name="Paulsen I.T."/>
        </authorList>
    </citation>
    <scope>NUCLEOTIDE SEQUENCE [LARGE SCALE GENOMIC DNA]</scope>
    <source>
        <strain evidence="2">ATCC BAA-888 / DSM 13862 / ZAS-9</strain>
    </source>
</reference>
<gene>
    <name evidence="1" type="ordered locus">TREAZ_1544</name>
</gene>
<protein>
    <submittedName>
        <fullName evidence="1">Uncharacterized protein</fullName>
    </submittedName>
</protein>